<dbReference type="PANTHER" id="PTHR43664:SF1">
    <property type="entry name" value="BETA-METHYLMALYL-COA DEHYDRATASE"/>
    <property type="match status" value="1"/>
</dbReference>
<name>A0A2B8BHK1_9PROT</name>
<dbReference type="AlphaFoldDB" id="A0A2B8BHK1"/>
<dbReference type="Gene3D" id="3.10.129.10">
    <property type="entry name" value="Hotdog Thioesterase"/>
    <property type="match status" value="1"/>
</dbReference>
<evidence type="ECO:0000259" key="1">
    <source>
        <dbReference type="Pfam" id="PF01575"/>
    </source>
</evidence>
<keyword evidence="3" id="KW-1185">Reference proteome</keyword>
<dbReference type="Pfam" id="PF01575">
    <property type="entry name" value="MaoC_dehydratas"/>
    <property type="match status" value="1"/>
</dbReference>
<sequence>MPGRHFEDFRIGEVFDSEGATLTESQIMDFALRFDPQPFHIDMVAAADGPFQGLIASGFHTLSLTFRLFRDIGLITGTSLGGSGMDELRWLRPVRPGDTIRVRVEVVETIPSRRGGRGTVRLAYTTLNQRGEPVMTCIMNHIIAGRSGAEPTVEV</sequence>
<dbReference type="InterPro" id="IPR002539">
    <property type="entry name" value="MaoC-like_dom"/>
</dbReference>
<dbReference type="CDD" id="cd03454">
    <property type="entry name" value="YdeM"/>
    <property type="match status" value="1"/>
</dbReference>
<reference evidence="3" key="1">
    <citation type="submission" date="2017-10" db="EMBL/GenBank/DDBJ databases">
        <authorList>
            <person name="Kravchenko I.K."/>
            <person name="Grouzdev D.S."/>
        </authorList>
    </citation>
    <scope>NUCLEOTIDE SEQUENCE [LARGE SCALE GENOMIC DNA]</scope>
    <source>
        <strain evidence="3">B2</strain>
    </source>
</reference>
<accession>A0A2B8BHK1</accession>
<dbReference type="InterPro" id="IPR029069">
    <property type="entry name" value="HotDog_dom_sf"/>
</dbReference>
<dbReference type="SUPFAM" id="SSF54637">
    <property type="entry name" value="Thioesterase/thiol ester dehydrase-isomerase"/>
    <property type="match status" value="1"/>
</dbReference>
<protein>
    <submittedName>
        <fullName evidence="2">Acyl dehydratase</fullName>
    </submittedName>
</protein>
<evidence type="ECO:0000313" key="2">
    <source>
        <dbReference type="EMBL" id="PGH56707.1"/>
    </source>
</evidence>
<evidence type="ECO:0000313" key="3">
    <source>
        <dbReference type="Proteomes" id="UP000225379"/>
    </source>
</evidence>
<proteinExistence type="predicted"/>
<comment type="caution">
    <text evidence="2">The sequence shown here is derived from an EMBL/GenBank/DDBJ whole genome shotgun (WGS) entry which is preliminary data.</text>
</comment>
<gene>
    <name evidence="2" type="ORF">CRT60_17550</name>
</gene>
<dbReference type="EMBL" id="PDKW01000041">
    <property type="protein sequence ID" value="PGH56707.1"/>
    <property type="molecule type" value="Genomic_DNA"/>
</dbReference>
<dbReference type="OrthoDB" id="9797938at2"/>
<organism evidence="2 3">
    <name type="scientific">Azospirillum palustre</name>
    <dbReference type="NCBI Taxonomy" id="2044885"/>
    <lineage>
        <taxon>Bacteria</taxon>
        <taxon>Pseudomonadati</taxon>
        <taxon>Pseudomonadota</taxon>
        <taxon>Alphaproteobacteria</taxon>
        <taxon>Rhodospirillales</taxon>
        <taxon>Azospirillaceae</taxon>
        <taxon>Azospirillum</taxon>
    </lineage>
</organism>
<dbReference type="PANTHER" id="PTHR43664">
    <property type="entry name" value="MONOAMINE OXIDASE-RELATED"/>
    <property type="match status" value="1"/>
</dbReference>
<dbReference type="InterPro" id="IPR052342">
    <property type="entry name" value="MCH/BMMD"/>
</dbReference>
<dbReference type="Proteomes" id="UP000225379">
    <property type="component" value="Unassembled WGS sequence"/>
</dbReference>
<feature type="domain" description="MaoC-like" evidence="1">
    <location>
        <begin position="11"/>
        <end position="122"/>
    </location>
</feature>